<reference evidence="2" key="1">
    <citation type="submission" date="2019-04" db="EMBL/GenBank/DDBJ databases">
        <title>Evolution of Biomass-Degrading Anaerobic Consortia Revealed by Metagenomics.</title>
        <authorList>
            <person name="Peng X."/>
        </authorList>
    </citation>
    <scope>NUCLEOTIDE SEQUENCE</scope>
    <source>
        <strain evidence="2">SIG311</strain>
    </source>
</reference>
<dbReference type="Pfam" id="PF00702">
    <property type="entry name" value="Hydrolase"/>
    <property type="match status" value="1"/>
</dbReference>
<proteinExistence type="predicted"/>
<protein>
    <recommendedName>
        <fullName evidence="4">Haloacid dehalogenase-like hydrolase</fullName>
    </recommendedName>
</protein>
<evidence type="ECO:0008006" key="4">
    <source>
        <dbReference type="Google" id="ProtNLM"/>
    </source>
</evidence>
<accession>A0A927U9X4</accession>
<evidence type="ECO:0000313" key="2">
    <source>
        <dbReference type="EMBL" id="MBE5918988.1"/>
    </source>
</evidence>
<dbReference type="InterPro" id="IPR007739">
    <property type="entry name" value="RgpF"/>
</dbReference>
<feature type="coiled-coil region" evidence="1">
    <location>
        <begin position="295"/>
        <end position="322"/>
    </location>
</feature>
<dbReference type="InterPro" id="IPR023214">
    <property type="entry name" value="HAD_sf"/>
</dbReference>
<dbReference type="Proteomes" id="UP000766246">
    <property type="component" value="Unassembled WGS sequence"/>
</dbReference>
<dbReference type="InterPro" id="IPR036412">
    <property type="entry name" value="HAD-like_sf"/>
</dbReference>
<keyword evidence="1" id="KW-0175">Coiled coil</keyword>
<dbReference type="Gene3D" id="1.10.150.400">
    <property type="match status" value="1"/>
</dbReference>
<dbReference type="Pfam" id="PF05045">
    <property type="entry name" value="RgpF"/>
    <property type="match status" value="1"/>
</dbReference>
<dbReference type="EMBL" id="SVER01000008">
    <property type="protein sequence ID" value="MBE5918988.1"/>
    <property type="molecule type" value="Genomic_DNA"/>
</dbReference>
<sequence length="1178" mass="134080">MERLLYEKLSNERNPKYNIITDIVERDGKRVVIKRPYNEEAKGHIHRVYDCYRGLQEVLQGSAFCVNESNLVGDSIESEFLEGQHITADDAAVFIKAVKDAYLKNAKEFQTSPEFEEVFGQVDLPRGVLASEYLDVDLIFDNVIKTDKGWQIIDYEWTFDFLVPINYVFYRASKFSDLPEHLVEISDAEKTAYQQMENHFQSKYIFKDVKNLHELREHANSRSKTSADFAIASRDYQIKQLQELIAAKDVHIRNIEANLEQIKTIYDNTVNTRGYQTLESIRAFKSFLSGKDTPARQAKRAAKEEKKRAKQAAKEAKRLAAMGEPEPSIAIHLHLFYVDLLPEFVSYFANMPYRFDLYISCQEDANVAEIKSGLKELKQAKIIDIRPLPNRGRDLAPLYVKFANEILNHDYFLHIHSKKSLYSGQEKGGWRQFSLELLLGSEDKIKGIIDLFKKGNAGLIYPDIQEEVPTIAYSWLANEGIGRQLFKEYDLGDMPSVFNYPAGSFFWARCDALRPLLEHGYTYEDFPREQGQTDGTLAHALERILPFVSRKQGYDDYILYLNESDTVKNKSLRPFFNTFKIDKELLTMKLGAYDVVSFDIFDTLVTRGIYEPDDVFMLMEQIILNKFGKKVQFLKIRKAAEAEAAKKYGPMTTLDKIYVEVANDKTLGNIAQDIKKLEVDLETRLCMPRKDMVDVFNTLKAMGRHVILVSDMYLNRAQMVGILHKCGIGGYDELIISCEVGARKDDGSMWDMLLSGINPGSFIHVGDNFRSDSQFLMDRGVASHVVLSPRAMLELSDFAYLKDFAKESIANSLMLGQALNGGLFNSPFAYKDDGTLQFKNNYDFGYTTMGPLMARFIQWIVENNKKSGEALLLLAREGYLLEQMLKDYCKNRAVDMPVAHYFLTSRRAVAVPALENDEDIRELLRQKYQGSFSNLLDERFGISIHAGEEDVQIDYETSQDALMAMIAPYKDEILKKAAVEKNSYLNYANEFIATSSDLAVIDVGFSGTIQYFLMKLTGRDIAGHYMALHSNKPERIGGRADAIYEIKDANKIGDSKLLKYQLFLESALKAPVGQLINFTMEGGKPQPHFKDDDYVSEDVRRLQQGILDFVKQFADSTKDTMDGLLADTTLVEDLFYDIIADGTLTEDIADSLSVEDGYSRGGVQKFDIKAGTWKVASP</sequence>
<evidence type="ECO:0000256" key="1">
    <source>
        <dbReference type="SAM" id="Coils"/>
    </source>
</evidence>
<dbReference type="SUPFAM" id="SSF56784">
    <property type="entry name" value="HAD-like"/>
    <property type="match status" value="1"/>
</dbReference>
<organism evidence="2 3">
    <name type="scientific">Pseudobutyrivibrio ruminis</name>
    <dbReference type="NCBI Taxonomy" id="46206"/>
    <lineage>
        <taxon>Bacteria</taxon>
        <taxon>Bacillati</taxon>
        <taxon>Bacillota</taxon>
        <taxon>Clostridia</taxon>
        <taxon>Lachnospirales</taxon>
        <taxon>Lachnospiraceae</taxon>
        <taxon>Pseudobutyrivibrio</taxon>
    </lineage>
</organism>
<dbReference type="Gene3D" id="3.40.50.1000">
    <property type="entry name" value="HAD superfamily/HAD-like"/>
    <property type="match status" value="1"/>
</dbReference>
<dbReference type="CDD" id="cd01427">
    <property type="entry name" value="HAD_like"/>
    <property type="match status" value="1"/>
</dbReference>
<dbReference type="AlphaFoldDB" id="A0A927U9X4"/>
<gene>
    <name evidence="2" type="ORF">E7272_04005</name>
</gene>
<comment type="caution">
    <text evidence="2">The sequence shown here is derived from an EMBL/GenBank/DDBJ whole genome shotgun (WGS) entry which is preliminary data.</text>
</comment>
<name>A0A927U9X4_9FIRM</name>
<evidence type="ECO:0000313" key="3">
    <source>
        <dbReference type="Proteomes" id="UP000766246"/>
    </source>
</evidence>